<protein>
    <recommendedName>
        <fullName evidence="5">EGF-like domain-containing protein</fullName>
    </recommendedName>
</protein>
<keyword evidence="7" id="KW-1185">Reference proteome</keyword>
<evidence type="ECO:0000256" key="2">
    <source>
        <dbReference type="ARBA" id="ARBA00022729"/>
    </source>
</evidence>
<dbReference type="Proteomes" id="UP000030748">
    <property type="component" value="Unassembled WGS sequence"/>
</dbReference>
<dbReference type="SUPFAM" id="SSF56112">
    <property type="entry name" value="Protein kinase-like (PK-like)"/>
    <property type="match status" value="1"/>
</dbReference>
<dbReference type="EMBL" id="KI630348">
    <property type="protein sequence ID" value="EYU41255.1"/>
    <property type="molecule type" value="Genomic_DNA"/>
</dbReference>
<evidence type="ECO:0000259" key="5">
    <source>
        <dbReference type="PROSITE" id="PS50026"/>
    </source>
</evidence>
<dbReference type="SUPFAM" id="SSF57196">
    <property type="entry name" value="EGF/Laminin"/>
    <property type="match status" value="1"/>
</dbReference>
<dbReference type="Gene3D" id="2.90.20.10">
    <property type="entry name" value="Plasmodium vivax P25 domain"/>
    <property type="match status" value="1"/>
</dbReference>
<dbReference type="AlphaFoldDB" id="A0A022RQN6"/>
<sequence>MLIKIHLCSLLFPFVLVEWASTDCNETNTRRTPTTITKGLNITKPGCESGCGNLIVPYPFGIGINSECSIQPSFSIKCDTSFNPPKPFIAKGNLEIIDITDSHIRIKNQVAVRCYNELGESTKEEKIEIQFPQYFSLSDANKFTTIGCDDLAVIAGTGRINFSSGCASTCYAENDVLDGYCTGTGCCQTSIPNGLTGFTASLEHDSFTFHSSDLNNETFMNRTIQNVPILLDWVIGNTTCSEAKQSYDFACQNNSDCVDSNTNLGGYRCSCIDGYEGNPYLEPGCKVTNHCENSPCHPEGVCTSKTDGFYSCSCHPSFLGNATKDGNGCFKPISALNFSLAKITDFGASRLVPIGKSQVTTLVQGTLGYLDPEYFFSNRLREKSDVYSFGVVLAAWLRSSPAKKLCLLEKVKKI</sequence>
<dbReference type="STRING" id="4155.A0A022RQN6"/>
<comment type="caution">
    <text evidence="3">Lacks conserved residue(s) required for the propagation of feature annotation.</text>
</comment>
<feature type="signal peptide" evidence="4">
    <location>
        <begin position="1"/>
        <end position="22"/>
    </location>
</feature>
<dbReference type="Pfam" id="PF13947">
    <property type="entry name" value="GUB_WAK_bind"/>
    <property type="match status" value="1"/>
</dbReference>
<name>A0A022RQN6_ERYGU</name>
<dbReference type="PANTHER" id="PTHR33491">
    <property type="entry name" value="OSJNBA0016N04.9 PROTEIN"/>
    <property type="match status" value="1"/>
</dbReference>
<dbReference type="InterPro" id="IPR025287">
    <property type="entry name" value="WAK_GUB"/>
</dbReference>
<keyword evidence="2 4" id="KW-0732">Signal</keyword>
<accession>A0A022RQN6</accession>
<dbReference type="InterPro" id="IPR000742">
    <property type="entry name" value="EGF"/>
</dbReference>
<dbReference type="GO" id="GO:0030247">
    <property type="term" value="F:polysaccharide binding"/>
    <property type="evidence" value="ECO:0007669"/>
    <property type="project" value="InterPro"/>
</dbReference>
<dbReference type="GO" id="GO:0004672">
    <property type="term" value="F:protein kinase activity"/>
    <property type="evidence" value="ECO:0007669"/>
    <property type="project" value="InterPro"/>
</dbReference>
<dbReference type="SMART" id="SM00181">
    <property type="entry name" value="EGF"/>
    <property type="match status" value="2"/>
</dbReference>
<evidence type="ECO:0000313" key="7">
    <source>
        <dbReference type="Proteomes" id="UP000030748"/>
    </source>
</evidence>
<feature type="domain" description="EGF-like" evidence="5">
    <location>
        <begin position="287"/>
        <end position="324"/>
    </location>
</feature>
<dbReference type="Pfam" id="PF00069">
    <property type="entry name" value="Pkinase"/>
    <property type="match status" value="1"/>
</dbReference>
<dbReference type="CDD" id="cd00054">
    <property type="entry name" value="EGF_CA"/>
    <property type="match status" value="1"/>
</dbReference>
<dbReference type="InterPro" id="IPR011009">
    <property type="entry name" value="Kinase-like_dom_sf"/>
</dbReference>
<evidence type="ECO:0000313" key="6">
    <source>
        <dbReference type="EMBL" id="EYU41255.1"/>
    </source>
</evidence>
<proteinExistence type="predicted"/>
<reference evidence="6 7" key="1">
    <citation type="journal article" date="2013" name="Proc. Natl. Acad. Sci. U.S.A.">
        <title>Fine-scale variation in meiotic recombination in Mimulus inferred from population shotgun sequencing.</title>
        <authorList>
            <person name="Hellsten U."/>
            <person name="Wright K.M."/>
            <person name="Jenkins J."/>
            <person name="Shu S."/>
            <person name="Yuan Y."/>
            <person name="Wessler S.R."/>
            <person name="Schmutz J."/>
            <person name="Willis J.H."/>
            <person name="Rokhsar D.S."/>
        </authorList>
    </citation>
    <scope>NUCLEOTIDE SEQUENCE [LARGE SCALE GENOMIC DNA]</scope>
    <source>
        <strain evidence="7">cv. DUN x IM62</strain>
    </source>
</reference>
<dbReference type="PROSITE" id="PS50026">
    <property type="entry name" value="EGF_3"/>
    <property type="match status" value="1"/>
</dbReference>
<dbReference type="Gene3D" id="1.10.510.10">
    <property type="entry name" value="Transferase(Phosphotransferase) domain 1"/>
    <property type="match status" value="1"/>
</dbReference>
<evidence type="ECO:0000256" key="3">
    <source>
        <dbReference type="PROSITE-ProRule" id="PRU00076"/>
    </source>
</evidence>
<organism evidence="6 7">
    <name type="scientific">Erythranthe guttata</name>
    <name type="common">Yellow monkey flower</name>
    <name type="synonym">Mimulus guttatus</name>
    <dbReference type="NCBI Taxonomy" id="4155"/>
    <lineage>
        <taxon>Eukaryota</taxon>
        <taxon>Viridiplantae</taxon>
        <taxon>Streptophyta</taxon>
        <taxon>Embryophyta</taxon>
        <taxon>Tracheophyta</taxon>
        <taxon>Spermatophyta</taxon>
        <taxon>Magnoliopsida</taxon>
        <taxon>eudicotyledons</taxon>
        <taxon>Gunneridae</taxon>
        <taxon>Pentapetalae</taxon>
        <taxon>asterids</taxon>
        <taxon>lamiids</taxon>
        <taxon>Lamiales</taxon>
        <taxon>Phrymaceae</taxon>
        <taxon>Erythranthe</taxon>
    </lineage>
</organism>
<comment type="subcellular location">
    <subcellularLocation>
        <location evidence="1">Membrane</location>
        <topology evidence="1">Single-pass membrane protein</topology>
    </subcellularLocation>
</comment>
<dbReference type="GO" id="GO:0016020">
    <property type="term" value="C:membrane"/>
    <property type="evidence" value="ECO:0007669"/>
    <property type="project" value="UniProtKB-SubCell"/>
</dbReference>
<evidence type="ECO:0000256" key="4">
    <source>
        <dbReference type="SAM" id="SignalP"/>
    </source>
</evidence>
<feature type="chain" id="PRO_5001505024" description="EGF-like domain-containing protein" evidence="4">
    <location>
        <begin position="23"/>
        <end position="414"/>
    </location>
</feature>
<evidence type="ECO:0000256" key="1">
    <source>
        <dbReference type="ARBA" id="ARBA00004167"/>
    </source>
</evidence>
<dbReference type="eggNOG" id="ENOG502QQPF">
    <property type="taxonomic scope" value="Eukaryota"/>
</dbReference>
<keyword evidence="3" id="KW-0245">EGF-like domain</keyword>
<gene>
    <name evidence="6" type="ORF">MIMGU_mgv11b023111mg</name>
</gene>
<dbReference type="InterPro" id="IPR000719">
    <property type="entry name" value="Prot_kinase_dom"/>
</dbReference>
<dbReference type="GO" id="GO:0005524">
    <property type="term" value="F:ATP binding"/>
    <property type="evidence" value="ECO:0007669"/>
    <property type="project" value="InterPro"/>
</dbReference>